<dbReference type="PANTHER" id="PTHR24305">
    <property type="entry name" value="CYTOCHROME P450"/>
    <property type="match status" value="1"/>
</dbReference>
<evidence type="ECO:0000256" key="1">
    <source>
        <dbReference type="ARBA" id="ARBA00001971"/>
    </source>
</evidence>
<keyword evidence="9" id="KW-0560">Oxidoreductase</keyword>
<accession>A0A6A6PV05</accession>
<dbReference type="CDD" id="cd11061">
    <property type="entry name" value="CYP67-like"/>
    <property type="match status" value="1"/>
</dbReference>
<dbReference type="InterPro" id="IPR036396">
    <property type="entry name" value="Cyt_P450_sf"/>
</dbReference>
<keyword evidence="16" id="KW-1185">Reference proteome</keyword>
<keyword evidence="10 13" id="KW-0408">Iron</keyword>
<evidence type="ECO:0000256" key="2">
    <source>
        <dbReference type="ARBA" id="ARBA00004370"/>
    </source>
</evidence>
<feature type="transmembrane region" description="Helical" evidence="14">
    <location>
        <begin position="33"/>
        <end position="53"/>
    </location>
</feature>
<evidence type="ECO:0000256" key="6">
    <source>
        <dbReference type="ARBA" id="ARBA00022692"/>
    </source>
</evidence>
<dbReference type="GO" id="GO:0016020">
    <property type="term" value="C:membrane"/>
    <property type="evidence" value="ECO:0007669"/>
    <property type="project" value="UniProtKB-SubCell"/>
</dbReference>
<dbReference type="FunFam" id="1.10.630.10:FF:000063">
    <property type="entry name" value="Cytochrome P450 monooxygenase"/>
    <property type="match status" value="1"/>
</dbReference>
<dbReference type="Gene3D" id="1.10.630.10">
    <property type="entry name" value="Cytochrome P450"/>
    <property type="match status" value="1"/>
</dbReference>
<gene>
    <name evidence="15" type="ORF">BDY17DRAFT_266111</name>
</gene>
<evidence type="ECO:0000313" key="16">
    <source>
        <dbReference type="Proteomes" id="UP000799767"/>
    </source>
</evidence>
<dbReference type="GO" id="GO:0016705">
    <property type="term" value="F:oxidoreductase activity, acting on paired donors, with incorporation or reduction of molecular oxygen"/>
    <property type="evidence" value="ECO:0007669"/>
    <property type="project" value="InterPro"/>
</dbReference>
<keyword evidence="6 14" id="KW-0812">Transmembrane</keyword>
<evidence type="ECO:0000256" key="9">
    <source>
        <dbReference type="ARBA" id="ARBA00023002"/>
    </source>
</evidence>
<dbReference type="Proteomes" id="UP000799767">
    <property type="component" value="Unassembled WGS sequence"/>
</dbReference>
<evidence type="ECO:0000256" key="8">
    <source>
        <dbReference type="ARBA" id="ARBA00022989"/>
    </source>
</evidence>
<evidence type="ECO:0000256" key="14">
    <source>
        <dbReference type="SAM" id="Phobius"/>
    </source>
</evidence>
<keyword evidence="12 14" id="KW-0472">Membrane</keyword>
<reference evidence="15" key="1">
    <citation type="journal article" date="2020" name="Stud. Mycol.">
        <title>101 Dothideomycetes genomes: a test case for predicting lifestyles and emergence of pathogens.</title>
        <authorList>
            <person name="Haridas S."/>
            <person name="Albert R."/>
            <person name="Binder M."/>
            <person name="Bloem J."/>
            <person name="Labutti K."/>
            <person name="Salamov A."/>
            <person name="Andreopoulos B."/>
            <person name="Baker S."/>
            <person name="Barry K."/>
            <person name="Bills G."/>
            <person name="Bluhm B."/>
            <person name="Cannon C."/>
            <person name="Castanera R."/>
            <person name="Culley D."/>
            <person name="Daum C."/>
            <person name="Ezra D."/>
            <person name="Gonzalez J."/>
            <person name="Henrissat B."/>
            <person name="Kuo A."/>
            <person name="Liang C."/>
            <person name="Lipzen A."/>
            <person name="Lutzoni F."/>
            <person name="Magnuson J."/>
            <person name="Mondo S."/>
            <person name="Nolan M."/>
            <person name="Ohm R."/>
            <person name="Pangilinan J."/>
            <person name="Park H.-J."/>
            <person name="Ramirez L."/>
            <person name="Alfaro M."/>
            <person name="Sun H."/>
            <person name="Tritt A."/>
            <person name="Yoshinaga Y."/>
            <person name="Zwiers L.-H."/>
            <person name="Turgeon B."/>
            <person name="Goodwin S."/>
            <person name="Spatafora J."/>
            <person name="Crous P."/>
            <person name="Grigoriev I."/>
        </authorList>
    </citation>
    <scope>NUCLEOTIDE SEQUENCE</scope>
    <source>
        <strain evidence="15">CBS 113389</strain>
    </source>
</reference>
<dbReference type="SUPFAM" id="SSF48264">
    <property type="entry name" value="Cytochrome P450"/>
    <property type="match status" value="1"/>
</dbReference>
<dbReference type="AlphaFoldDB" id="A0A6A6PV05"/>
<evidence type="ECO:0000256" key="4">
    <source>
        <dbReference type="ARBA" id="ARBA00010617"/>
    </source>
</evidence>
<keyword evidence="11 15" id="KW-0503">Monooxygenase</keyword>
<dbReference type="RefSeq" id="XP_033590121.1">
    <property type="nucleotide sequence ID" value="XM_033731900.1"/>
</dbReference>
<dbReference type="InterPro" id="IPR001128">
    <property type="entry name" value="Cyt_P450"/>
</dbReference>
<name>A0A6A6PV05_9PEZI</name>
<dbReference type="InterPro" id="IPR050121">
    <property type="entry name" value="Cytochrome_P450_monoxygenase"/>
</dbReference>
<feature type="binding site" description="axial binding residue" evidence="13">
    <location>
        <position position="484"/>
    </location>
    <ligand>
        <name>heme</name>
        <dbReference type="ChEBI" id="CHEBI:30413"/>
    </ligand>
    <ligandPart>
        <name>Fe</name>
        <dbReference type="ChEBI" id="CHEBI:18248"/>
    </ligandPart>
</feature>
<dbReference type="PRINTS" id="PR00385">
    <property type="entry name" value="P450"/>
</dbReference>
<feature type="transmembrane region" description="Helical" evidence="14">
    <location>
        <begin position="65"/>
        <end position="86"/>
    </location>
</feature>
<evidence type="ECO:0000256" key="5">
    <source>
        <dbReference type="ARBA" id="ARBA00022617"/>
    </source>
</evidence>
<proteinExistence type="inferred from homology"/>
<evidence type="ECO:0000313" key="15">
    <source>
        <dbReference type="EMBL" id="KAF2483551.1"/>
    </source>
</evidence>
<dbReference type="PANTHER" id="PTHR24305:SF112">
    <property type="entry name" value="L-ORNITHINE-N5-MONOOXYGENASE (EUROFUNG)"/>
    <property type="match status" value="1"/>
</dbReference>
<dbReference type="GO" id="GO:1902181">
    <property type="term" value="P:verruculogen biosynthetic process"/>
    <property type="evidence" value="ECO:0007669"/>
    <property type="project" value="UniProtKB-ARBA"/>
</dbReference>
<dbReference type="PRINTS" id="PR00463">
    <property type="entry name" value="EP450I"/>
</dbReference>
<evidence type="ECO:0000256" key="7">
    <source>
        <dbReference type="ARBA" id="ARBA00022723"/>
    </source>
</evidence>
<dbReference type="EMBL" id="MU001635">
    <property type="protein sequence ID" value="KAF2483551.1"/>
    <property type="molecule type" value="Genomic_DNA"/>
</dbReference>
<evidence type="ECO:0000256" key="13">
    <source>
        <dbReference type="PIRSR" id="PIRSR602401-1"/>
    </source>
</evidence>
<evidence type="ECO:0000256" key="3">
    <source>
        <dbReference type="ARBA" id="ARBA00004685"/>
    </source>
</evidence>
<keyword evidence="8 14" id="KW-1133">Transmembrane helix</keyword>
<evidence type="ECO:0000256" key="11">
    <source>
        <dbReference type="ARBA" id="ARBA00023033"/>
    </source>
</evidence>
<comment type="subcellular location">
    <subcellularLocation>
        <location evidence="2">Membrane</location>
    </subcellularLocation>
</comment>
<evidence type="ECO:0000256" key="10">
    <source>
        <dbReference type="ARBA" id="ARBA00023004"/>
    </source>
</evidence>
<keyword evidence="5 13" id="KW-0349">Heme</keyword>
<protein>
    <submittedName>
        <fullName evidence="15">Putative P450 monooxygenase</fullName>
    </submittedName>
</protein>
<dbReference type="GO" id="GO:0004497">
    <property type="term" value="F:monooxygenase activity"/>
    <property type="evidence" value="ECO:0007669"/>
    <property type="project" value="UniProtKB-KW"/>
</dbReference>
<dbReference type="GO" id="GO:0005506">
    <property type="term" value="F:iron ion binding"/>
    <property type="evidence" value="ECO:0007669"/>
    <property type="project" value="InterPro"/>
</dbReference>
<dbReference type="InterPro" id="IPR002401">
    <property type="entry name" value="Cyt_P450_E_grp-I"/>
</dbReference>
<keyword evidence="7 13" id="KW-0479">Metal-binding</keyword>
<dbReference type="GeneID" id="54472902"/>
<organism evidence="15 16">
    <name type="scientific">Neohortaea acidophila</name>
    <dbReference type="NCBI Taxonomy" id="245834"/>
    <lineage>
        <taxon>Eukaryota</taxon>
        <taxon>Fungi</taxon>
        <taxon>Dikarya</taxon>
        <taxon>Ascomycota</taxon>
        <taxon>Pezizomycotina</taxon>
        <taxon>Dothideomycetes</taxon>
        <taxon>Dothideomycetidae</taxon>
        <taxon>Mycosphaerellales</taxon>
        <taxon>Teratosphaeriaceae</taxon>
        <taxon>Neohortaea</taxon>
    </lineage>
</organism>
<comment type="pathway">
    <text evidence="3">Mycotoxin biosynthesis.</text>
</comment>
<sequence>MVLPLVPCVGAAVAGHASWLFYFHRFECHMHGWTYLITYLASWVAVFLSFARVNGLSLVDSFKSTTAVGTAFLVGLYGSLLVWRIFLNPLNQFPGSFGARVGNLYFAPQLGKSDFYKQMLAQHKKHGRIVRIGSNDLSITDPSIMEAAYGPKAKTTKGWWYDNDAPLSSMHTTRDKALHDKRRKVWAPAFSEKAIRDYETRISGLSTLLVEKLGSFKSEPVDVRVWFNLFSFDAMALLAFGKNYGMLEKGEKHWALELLDEGMQPLAYFFPSWFFRLLTKIPGAAEGYQKFVKFCVDELSWRVKNASESESKGGSDMMAWILRAYQGIDRPDRDPMLQADARLIIVAGSDTTAAAFTYLFYYLAKDPSQVKKLREELKPLLSGDWSDKDINQAQHLNGCIWEALRLHPPVPSGVQRVTPPEGMEVDGRHVPGNTAFWMPGYVMARDEEIYPQAESFVPERWYSKPDMVKYKDAWAPFSMGPFGCIGKSLALMELRTVVARIVTRYDFSLAKGEDGKRLMNDTRDHFTVDPGGLDLVFKEI</sequence>
<dbReference type="Pfam" id="PF00067">
    <property type="entry name" value="p450"/>
    <property type="match status" value="1"/>
</dbReference>
<comment type="similarity">
    <text evidence="4">Belongs to the cytochrome P450 family.</text>
</comment>
<dbReference type="OrthoDB" id="6692864at2759"/>
<dbReference type="GO" id="GO:0020037">
    <property type="term" value="F:heme binding"/>
    <property type="evidence" value="ECO:0007669"/>
    <property type="project" value="InterPro"/>
</dbReference>
<evidence type="ECO:0000256" key="12">
    <source>
        <dbReference type="ARBA" id="ARBA00023136"/>
    </source>
</evidence>
<comment type="cofactor">
    <cofactor evidence="1 13">
        <name>heme</name>
        <dbReference type="ChEBI" id="CHEBI:30413"/>
    </cofactor>
</comment>